<accession>A0AAD8A9R9</accession>
<evidence type="ECO:0000313" key="4">
    <source>
        <dbReference type="Proteomes" id="UP001233999"/>
    </source>
</evidence>
<protein>
    <submittedName>
        <fullName evidence="3">Uncharacterized protein</fullName>
    </submittedName>
</protein>
<dbReference type="Proteomes" id="UP001233999">
    <property type="component" value="Unassembled WGS sequence"/>
</dbReference>
<evidence type="ECO:0000256" key="2">
    <source>
        <dbReference type="SAM" id="MobiDB-lite"/>
    </source>
</evidence>
<feature type="coiled-coil region" evidence="1">
    <location>
        <begin position="202"/>
        <end position="254"/>
    </location>
</feature>
<dbReference type="PANTHER" id="PTHR37558">
    <property type="entry name" value="HTH CENPB-TYPE DOMAIN-CONTAINING PROTEIN"/>
    <property type="match status" value="1"/>
</dbReference>
<feature type="region of interest" description="Disordered" evidence="2">
    <location>
        <begin position="148"/>
        <end position="179"/>
    </location>
</feature>
<gene>
    <name evidence="3" type="ORF">L9F63_013634</name>
</gene>
<keyword evidence="1" id="KW-0175">Coiled coil</keyword>
<proteinExistence type="predicted"/>
<organism evidence="3 4">
    <name type="scientific">Diploptera punctata</name>
    <name type="common">Pacific beetle cockroach</name>
    <dbReference type="NCBI Taxonomy" id="6984"/>
    <lineage>
        <taxon>Eukaryota</taxon>
        <taxon>Metazoa</taxon>
        <taxon>Ecdysozoa</taxon>
        <taxon>Arthropoda</taxon>
        <taxon>Hexapoda</taxon>
        <taxon>Insecta</taxon>
        <taxon>Pterygota</taxon>
        <taxon>Neoptera</taxon>
        <taxon>Polyneoptera</taxon>
        <taxon>Dictyoptera</taxon>
        <taxon>Blattodea</taxon>
        <taxon>Blaberoidea</taxon>
        <taxon>Blaberidae</taxon>
        <taxon>Diplopterinae</taxon>
        <taxon>Diploptera</taxon>
    </lineage>
</organism>
<evidence type="ECO:0000313" key="3">
    <source>
        <dbReference type="EMBL" id="KAJ9595069.1"/>
    </source>
</evidence>
<reference evidence="3" key="1">
    <citation type="journal article" date="2023" name="IScience">
        <title>Live-bearing cockroach genome reveals convergent evolutionary mechanisms linked to viviparity in insects and beyond.</title>
        <authorList>
            <person name="Fouks B."/>
            <person name="Harrison M.C."/>
            <person name="Mikhailova A.A."/>
            <person name="Marchal E."/>
            <person name="English S."/>
            <person name="Carruthers M."/>
            <person name="Jennings E.C."/>
            <person name="Chiamaka E.L."/>
            <person name="Frigard R.A."/>
            <person name="Pippel M."/>
            <person name="Attardo G.M."/>
            <person name="Benoit J.B."/>
            <person name="Bornberg-Bauer E."/>
            <person name="Tobe S.S."/>
        </authorList>
    </citation>
    <scope>NUCLEOTIDE SEQUENCE</scope>
    <source>
        <strain evidence="3">Stay&amp;Tobe</strain>
    </source>
</reference>
<reference evidence="3" key="2">
    <citation type="submission" date="2023-05" db="EMBL/GenBank/DDBJ databases">
        <authorList>
            <person name="Fouks B."/>
        </authorList>
    </citation>
    <scope>NUCLEOTIDE SEQUENCE</scope>
    <source>
        <strain evidence="3">Stay&amp;Tobe</strain>
        <tissue evidence="3">Testes</tissue>
    </source>
</reference>
<keyword evidence="4" id="KW-1185">Reference proteome</keyword>
<dbReference type="PANTHER" id="PTHR37558:SF1">
    <property type="entry name" value="HTH CENPB-TYPE DOMAIN-CONTAINING PROTEIN"/>
    <property type="match status" value="1"/>
</dbReference>
<dbReference type="EMBL" id="JASPKZ010002695">
    <property type="protein sequence ID" value="KAJ9595069.1"/>
    <property type="molecule type" value="Genomic_DNA"/>
</dbReference>
<evidence type="ECO:0000256" key="1">
    <source>
        <dbReference type="SAM" id="Coils"/>
    </source>
</evidence>
<comment type="caution">
    <text evidence="3">The sequence shown here is derived from an EMBL/GenBank/DDBJ whole genome shotgun (WGS) entry which is preliminary data.</text>
</comment>
<sequence>MNFRLRFSIFDDLCLLREIVNVNPYEDNRRWDQVCKTVVNFTGKNFSIRSLKEHTTHLLKLWHNADKANIRKSGSEEQYREKEQLLQEVNNLVREFKGVRHPERRPSYDVREEIMVYPKTEYNDLTSDLIDLEDGSFYLIKQETEDLQEEESRKEYSSHFESSPVATPPESPNPNVAKKEKMGHLYRDFLLDREKYDKQWRKQQIEIERERLAIKRKEIELQEEKFKLEKEERLAKLEMEKEERQHRMEMDKNQQIFFDKLINMLENKQS</sequence>
<dbReference type="AlphaFoldDB" id="A0AAD8A9R9"/>
<name>A0AAD8A9R9_DIPPU</name>